<reference evidence="6 7" key="2">
    <citation type="submission" date="2018-11" db="EMBL/GenBank/DDBJ databases">
        <authorList>
            <consortium name="Pathogen Informatics"/>
        </authorList>
    </citation>
    <scope>NUCLEOTIDE SEQUENCE [LARGE SCALE GENOMIC DNA]</scope>
</reference>
<reference evidence="8" key="1">
    <citation type="submission" date="2016-06" db="UniProtKB">
        <authorList>
            <consortium name="WormBaseParasite"/>
        </authorList>
    </citation>
    <scope>IDENTIFICATION</scope>
</reference>
<dbReference type="AlphaFoldDB" id="A0A183D6S7"/>
<feature type="binding site" evidence="4">
    <location>
        <position position="168"/>
    </location>
    <ligand>
        <name>ATP</name>
        <dbReference type="ChEBI" id="CHEBI:30616"/>
    </ligand>
</feature>
<keyword evidence="2 4" id="KW-0067">ATP-binding</keyword>
<evidence type="ECO:0000256" key="1">
    <source>
        <dbReference type="ARBA" id="ARBA00022741"/>
    </source>
</evidence>
<dbReference type="PROSITE" id="PS00107">
    <property type="entry name" value="PROTEIN_KINASE_ATP"/>
    <property type="match status" value="1"/>
</dbReference>
<feature type="domain" description="SH2" evidence="5">
    <location>
        <begin position="20"/>
        <end position="120"/>
    </location>
</feature>
<dbReference type="SMART" id="SM00252">
    <property type="entry name" value="SH2"/>
    <property type="match status" value="1"/>
</dbReference>
<organism evidence="8">
    <name type="scientific">Gongylonema pulchrum</name>
    <dbReference type="NCBI Taxonomy" id="637853"/>
    <lineage>
        <taxon>Eukaryota</taxon>
        <taxon>Metazoa</taxon>
        <taxon>Ecdysozoa</taxon>
        <taxon>Nematoda</taxon>
        <taxon>Chromadorea</taxon>
        <taxon>Rhabditida</taxon>
        <taxon>Spirurina</taxon>
        <taxon>Spiruromorpha</taxon>
        <taxon>Spiruroidea</taxon>
        <taxon>Gongylonematidae</taxon>
        <taxon>Gongylonema</taxon>
    </lineage>
</organism>
<dbReference type="WBParaSite" id="GPUH_0000442501-mRNA-1">
    <property type="protein sequence ID" value="GPUH_0000442501-mRNA-1"/>
    <property type="gene ID" value="GPUH_0000442501"/>
</dbReference>
<dbReference type="InterPro" id="IPR017441">
    <property type="entry name" value="Protein_kinase_ATP_BS"/>
</dbReference>
<dbReference type="GO" id="GO:0005524">
    <property type="term" value="F:ATP binding"/>
    <property type="evidence" value="ECO:0007669"/>
    <property type="project" value="UniProtKB-UniRule"/>
</dbReference>
<dbReference type="Gene3D" id="3.30.505.10">
    <property type="entry name" value="SH2 domain"/>
    <property type="match status" value="1"/>
</dbReference>
<dbReference type="Gene3D" id="3.30.200.20">
    <property type="entry name" value="Phosphorylase Kinase, domain 1"/>
    <property type="match status" value="1"/>
</dbReference>
<dbReference type="EMBL" id="UYRT01008313">
    <property type="protein sequence ID" value="VDK44709.1"/>
    <property type="molecule type" value="Genomic_DNA"/>
</dbReference>
<dbReference type="InterPro" id="IPR036860">
    <property type="entry name" value="SH2_dom_sf"/>
</dbReference>
<name>A0A183D6S7_9BILA</name>
<evidence type="ECO:0000256" key="3">
    <source>
        <dbReference type="PROSITE-ProRule" id="PRU00191"/>
    </source>
</evidence>
<sequence length="227" mass="25640">MGSREIIAEDIPKGLEEEGYYHGLLPREDCSEILNEVGDFLVRVSQPRPTDPREVIVSVRVSKDQSPQSIRHVIVKKQKLPKGEIAWVAIEAIKFQSFFELIEHYTKKGNPINPELETSVLVTGVKRQRWELTHEDVILNKVLGAGAFGEVRSGEVTIDKKKFECAVKIVSTCCLVFCRGSVVLLETVFSEQFDEYTLCHQISIYHHSSTLSVYILLPIIDVGILCQ</sequence>
<evidence type="ECO:0000256" key="2">
    <source>
        <dbReference type="ARBA" id="ARBA00022840"/>
    </source>
</evidence>
<dbReference type="OrthoDB" id="3256376at2759"/>
<evidence type="ECO:0000259" key="5">
    <source>
        <dbReference type="PROSITE" id="PS50001"/>
    </source>
</evidence>
<gene>
    <name evidence="6" type="ORF">GPUH_LOCUS4416</name>
</gene>
<keyword evidence="1 4" id="KW-0547">Nucleotide-binding</keyword>
<evidence type="ECO:0000256" key="4">
    <source>
        <dbReference type="PROSITE-ProRule" id="PRU10141"/>
    </source>
</evidence>
<evidence type="ECO:0000313" key="7">
    <source>
        <dbReference type="Proteomes" id="UP000271098"/>
    </source>
</evidence>
<protein>
    <submittedName>
        <fullName evidence="8">SH2 domain-containing protein</fullName>
    </submittedName>
</protein>
<dbReference type="SUPFAM" id="SSF55550">
    <property type="entry name" value="SH2 domain"/>
    <property type="match status" value="1"/>
</dbReference>
<accession>A0A183D6S7</accession>
<dbReference type="PROSITE" id="PS50001">
    <property type="entry name" value="SH2"/>
    <property type="match status" value="1"/>
</dbReference>
<dbReference type="Proteomes" id="UP000271098">
    <property type="component" value="Unassembled WGS sequence"/>
</dbReference>
<dbReference type="PRINTS" id="PR00401">
    <property type="entry name" value="SH2DOMAIN"/>
</dbReference>
<proteinExistence type="predicted"/>
<keyword evidence="7" id="KW-1185">Reference proteome</keyword>
<keyword evidence="3" id="KW-0727">SH2 domain</keyword>
<dbReference type="SUPFAM" id="SSF56112">
    <property type="entry name" value="Protein kinase-like (PK-like)"/>
    <property type="match status" value="1"/>
</dbReference>
<dbReference type="InterPro" id="IPR035849">
    <property type="entry name" value="Fes/Fps/Fer_SH2"/>
</dbReference>
<evidence type="ECO:0000313" key="6">
    <source>
        <dbReference type="EMBL" id="VDK44709.1"/>
    </source>
</evidence>
<dbReference type="InterPro" id="IPR011009">
    <property type="entry name" value="Kinase-like_dom_sf"/>
</dbReference>
<dbReference type="InterPro" id="IPR050198">
    <property type="entry name" value="Non-receptor_tyrosine_kinases"/>
</dbReference>
<dbReference type="Pfam" id="PF00017">
    <property type="entry name" value="SH2"/>
    <property type="match status" value="1"/>
</dbReference>
<dbReference type="PANTHER" id="PTHR24418">
    <property type="entry name" value="TYROSINE-PROTEIN KINASE"/>
    <property type="match status" value="1"/>
</dbReference>
<dbReference type="InterPro" id="IPR000980">
    <property type="entry name" value="SH2"/>
</dbReference>
<dbReference type="CDD" id="cd10361">
    <property type="entry name" value="SH2_Fps_family"/>
    <property type="match status" value="1"/>
</dbReference>
<evidence type="ECO:0000313" key="8">
    <source>
        <dbReference type="WBParaSite" id="GPUH_0000442501-mRNA-1"/>
    </source>
</evidence>